<evidence type="ECO:0000313" key="1">
    <source>
        <dbReference type="EMBL" id="MFG6447034.1"/>
    </source>
</evidence>
<gene>
    <name evidence="1" type="ORF">ACG0Z6_02120</name>
</gene>
<sequence>MHTQAQALKLQSLVDEAIAFTPTLVLQVHNALDSAIKTRPQYQYLQAGWLKRRARFSPDFDDALRSLLEIARGGRDPLPRPPTASGTTASLSLIDERQALEDVGVAHVTSAVEEANRAELHQIGNYFAALHGIVRPVKTDNLLRPDVFAHALHRAVMGTDLDQEGRYAVMRLAADTMALELHRLYTLLGVRMQEARLADMVSSHAAGTRQPPPPVSVSSIRHTLGEAAQRVDEVNRASRQAAMDVPIITMRDLLRRLFVQILDDARLTPKLRELLSGLQPGLGHMVEHDPDLINSHHHPVWRVFNRIASHGSGYANIDDPDLLAFEAFLTRTLGPLHAKPELRHDDVVKLEQALDEYITEQALKRAQASSQVMEAMDREQNRDSYERLVREQLTAQLEEARAGKLLQRFLLGPWVRVITRAMVRDGREAPSVSRYVGTVDRLLSSLLPHNDEASRRMLRASLPQLVAELEGGMVSIEMSEEEREAVLKSLMVMHTRVLSGQQAQLDSPPQVDHRKLSSGEVLQHLVDEQESQLPSRWASSRIDRGHLPTVPVQLYQDSTAHQSAGEAREAWIQQMQVGDWYHLYIKGQWLSVQLAWVSESRQLFLVVGQDASVRHTITRGALEQLLISGLVTRLHEDELLERALGTVLQELEQLPPQ</sequence>
<dbReference type="RefSeq" id="WP_394458408.1">
    <property type="nucleotide sequence ID" value="NZ_JBIGHZ010000001.1"/>
</dbReference>
<accession>A0ABW7FRS8</accession>
<organism evidence="1 2">
    <name type="scientific">Roseateles rivi</name>
    <dbReference type="NCBI Taxonomy" id="3299028"/>
    <lineage>
        <taxon>Bacteria</taxon>
        <taxon>Pseudomonadati</taxon>
        <taxon>Pseudomonadota</taxon>
        <taxon>Betaproteobacteria</taxon>
        <taxon>Burkholderiales</taxon>
        <taxon>Sphaerotilaceae</taxon>
        <taxon>Roseateles</taxon>
    </lineage>
</organism>
<evidence type="ECO:0000313" key="2">
    <source>
        <dbReference type="Proteomes" id="UP001606099"/>
    </source>
</evidence>
<proteinExistence type="predicted"/>
<dbReference type="Pfam" id="PF07793">
    <property type="entry name" value="DUF1631"/>
    <property type="match status" value="2"/>
</dbReference>
<comment type="caution">
    <text evidence="1">The sequence shown here is derived from an EMBL/GenBank/DDBJ whole genome shotgun (WGS) entry which is preliminary data.</text>
</comment>
<dbReference type="Proteomes" id="UP001606099">
    <property type="component" value="Unassembled WGS sequence"/>
</dbReference>
<reference evidence="1 2" key="1">
    <citation type="submission" date="2024-08" db="EMBL/GenBank/DDBJ databases">
        <authorList>
            <person name="Lu H."/>
        </authorList>
    </citation>
    <scope>NUCLEOTIDE SEQUENCE [LARGE SCALE GENOMIC DNA]</scope>
    <source>
        <strain evidence="1 2">BYS180W</strain>
    </source>
</reference>
<protein>
    <submittedName>
        <fullName evidence="1">DUF1631 family protein</fullName>
    </submittedName>
</protein>
<keyword evidence="2" id="KW-1185">Reference proteome</keyword>
<name>A0ABW7FRS8_9BURK</name>
<dbReference type="EMBL" id="JBIGHZ010000001">
    <property type="protein sequence ID" value="MFG6447034.1"/>
    <property type="molecule type" value="Genomic_DNA"/>
</dbReference>
<dbReference type="InterPro" id="IPR012434">
    <property type="entry name" value="DUF1631"/>
</dbReference>